<evidence type="ECO:0000313" key="5">
    <source>
        <dbReference type="WBParaSite" id="BXY_0852300.1"/>
    </source>
</evidence>
<dbReference type="EMBL" id="CAJFCV020000001">
    <property type="protein sequence ID" value="CAG9081127.1"/>
    <property type="molecule type" value="Genomic_DNA"/>
</dbReference>
<dbReference type="Proteomes" id="UP000582659">
    <property type="component" value="Unassembled WGS sequence"/>
</dbReference>
<evidence type="ECO:0000256" key="1">
    <source>
        <dbReference type="SAM" id="MobiDB-lite"/>
    </source>
</evidence>
<dbReference type="AlphaFoldDB" id="A0A1I7S687"/>
<feature type="region of interest" description="Disordered" evidence="1">
    <location>
        <begin position="1"/>
        <end position="31"/>
    </location>
</feature>
<name>A0A1I7S687_BURXY</name>
<evidence type="ECO:0000313" key="4">
    <source>
        <dbReference type="Proteomes" id="UP000659654"/>
    </source>
</evidence>
<dbReference type="Proteomes" id="UP000659654">
    <property type="component" value="Unassembled WGS sequence"/>
</dbReference>
<evidence type="ECO:0000313" key="2">
    <source>
        <dbReference type="EMBL" id="CAD5208346.1"/>
    </source>
</evidence>
<sequence>MSISETAMSVESLDSSGRNSPDSGMGRSLDEQLLDDLSSLDLAQNLNENEIGEETEGIAENKKLTKGYRRRQRRNRAKQRVSWDVLEEWKYVQLHLKAPENKLELRLDS</sequence>
<dbReference type="Proteomes" id="UP000095284">
    <property type="component" value="Unplaced"/>
</dbReference>
<evidence type="ECO:0000313" key="3">
    <source>
        <dbReference type="Proteomes" id="UP000095284"/>
    </source>
</evidence>
<reference evidence="2" key="2">
    <citation type="submission" date="2020-09" db="EMBL/GenBank/DDBJ databases">
        <authorList>
            <person name="Kikuchi T."/>
        </authorList>
    </citation>
    <scope>NUCLEOTIDE SEQUENCE</scope>
    <source>
        <strain evidence="2">Ka4C1</strain>
    </source>
</reference>
<proteinExistence type="predicted"/>
<protein>
    <submittedName>
        <fullName evidence="2">(pine wood nematode) hypothetical protein</fullName>
    </submittedName>
</protein>
<feature type="compositionally biased region" description="Polar residues" evidence="1">
    <location>
        <begin position="1"/>
        <end position="22"/>
    </location>
</feature>
<organism evidence="3 5">
    <name type="scientific">Bursaphelenchus xylophilus</name>
    <name type="common">Pinewood nematode worm</name>
    <name type="synonym">Aphelenchoides xylophilus</name>
    <dbReference type="NCBI Taxonomy" id="6326"/>
    <lineage>
        <taxon>Eukaryota</taxon>
        <taxon>Metazoa</taxon>
        <taxon>Ecdysozoa</taxon>
        <taxon>Nematoda</taxon>
        <taxon>Chromadorea</taxon>
        <taxon>Rhabditida</taxon>
        <taxon>Tylenchina</taxon>
        <taxon>Tylenchomorpha</taxon>
        <taxon>Aphelenchoidea</taxon>
        <taxon>Aphelenchoididae</taxon>
        <taxon>Bursaphelenchus</taxon>
    </lineage>
</organism>
<keyword evidence="4" id="KW-1185">Reference proteome</keyword>
<accession>A0A1I7S687</accession>
<gene>
    <name evidence="2" type="ORF">BXYJ_LOCUS582</name>
</gene>
<dbReference type="WBParaSite" id="BXY_0852300.1">
    <property type="protein sequence ID" value="BXY_0852300.1"/>
    <property type="gene ID" value="BXY_0852300"/>
</dbReference>
<dbReference type="EMBL" id="CAJFDI010000001">
    <property type="protein sequence ID" value="CAD5208346.1"/>
    <property type="molecule type" value="Genomic_DNA"/>
</dbReference>
<reference evidence="5" key="1">
    <citation type="submission" date="2016-11" db="UniProtKB">
        <authorList>
            <consortium name="WormBaseParasite"/>
        </authorList>
    </citation>
    <scope>IDENTIFICATION</scope>
</reference>